<feature type="transmembrane region" description="Helical" evidence="6">
    <location>
        <begin position="311"/>
        <end position="331"/>
    </location>
</feature>
<evidence type="ECO:0000256" key="2">
    <source>
        <dbReference type="ARBA" id="ARBA00007200"/>
    </source>
</evidence>
<accession>A0AAE0YJG9</accession>
<evidence type="ECO:0000313" key="10">
    <source>
        <dbReference type="Proteomes" id="UP001283361"/>
    </source>
</evidence>
<proteinExistence type="inferred from homology"/>
<feature type="domain" description="Polycystin" evidence="8">
    <location>
        <begin position="37"/>
        <end position="193"/>
    </location>
</feature>
<feature type="transmembrane region" description="Helical" evidence="6">
    <location>
        <begin position="406"/>
        <end position="431"/>
    </location>
</feature>
<dbReference type="GO" id="GO:0050982">
    <property type="term" value="P:detection of mechanical stimulus"/>
    <property type="evidence" value="ECO:0007669"/>
    <property type="project" value="TreeGrafter"/>
</dbReference>
<dbReference type="PANTHER" id="PTHR10877">
    <property type="entry name" value="POLYCYSTIN FAMILY MEMBER"/>
    <property type="match status" value="1"/>
</dbReference>
<feature type="domain" description="Polycystin cation channel PKD1/PKD2" evidence="7">
    <location>
        <begin position="219"/>
        <end position="438"/>
    </location>
</feature>
<evidence type="ECO:0000256" key="1">
    <source>
        <dbReference type="ARBA" id="ARBA00004141"/>
    </source>
</evidence>
<dbReference type="Proteomes" id="UP001283361">
    <property type="component" value="Unassembled WGS sequence"/>
</dbReference>
<evidence type="ECO:0000256" key="4">
    <source>
        <dbReference type="ARBA" id="ARBA00022989"/>
    </source>
</evidence>
<dbReference type="InterPro" id="IPR046791">
    <property type="entry name" value="Polycystin_dom"/>
</dbReference>
<dbReference type="InterPro" id="IPR051223">
    <property type="entry name" value="Polycystin"/>
</dbReference>
<dbReference type="PANTHER" id="PTHR10877:SF197">
    <property type="entry name" value="POLYCYSTIC KIDNEY DISEASE PROTEIN 1-LIKE 2"/>
    <property type="match status" value="1"/>
</dbReference>
<dbReference type="Gene3D" id="1.10.287.70">
    <property type="match status" value="1"/>
</dbReference>
<keyword evidence="4 6" id="KW-1133">Transmembrane helix</keyword>
<evidence type="ECO:0000256" key="5">
    <source>
        <dbReference type="ARBA" id="ARBA00023136"/>
    </source>
</evidence>
<organism evidence="9 10">
    <name type="scientific">Elysia crispata</name>
    <name type="common">lettuce slug</name>
    <dbReference type="NCBI Taxonomy" id="231223"/>
    <lineage>
        <taxon>Eukaryota</taxon>
        <taxon>Metazoa</taxon>
        <taxon>Spiralia</taxon>
        <taxon>Lophotrochozoa</taxon>
        <taxon>Mollusca</taxon>
        <taxon>Gastropoda</taxon>
        <taxon>Heterobranchia</taxon>
        <taxon>Euthyneura</taxon>
        <taxon>Panpulmonata</taxon>
        <taxon>Sacoglossa</taxon>
        <taxon>Placobranchoidea</taxon>
        <taxon>Plakobranchidae</taxon>
        <taxon>Elysia</taxon>
    </lineage>
</organism>
<reference evidence="9" key="1">
    <citation type="journal article" date="2023" name="G3 (Bethesda)">
        <title>A reference genome for the long-term kleptoplast-retaining sea slug Elysia crispata morphotype clarki.</title>
        <authorList>
            <person name="Eastman K.E."/>
            <person name="Pendleton A.L."/>
            <person name="Shaikh M.A."/>
            <person name="Suttiyut T."/>
            <person name="Ogas R."/>
            <person name="Tomko P."/>
            <person name="Gavelis G."/>
            <person name="Widhalm J.R."/>
            <person name="Wisecaver J.H."/>
        </authorList>
    </citation>
    <scope>NUCLEOTIDE SEQUENCE</scope>
    <source>
        <strain evidence="9">ECLA1</strain>
    </source>
</reference>
<feature type="transmembrane region" description="Helical" evidence="6">
    <location>
        <begin position="217"/>
        <end position="236"/>
    </location>
</feature>
<protein>
    <recommendedName>
        <fullName evidence="11">Polycystin cation channel PKD1/PKD2 domain-containing protein</fullName>
    </recommendedName>
</protein>
<dbReference type="PROSITE" id="PS00018">
    <property type="entry name" value="EF_HAND_1"/>
    <property type="match status" value="1"/>
</dbReference>
<comment type="caution">
    <text evidence="9">The sequence shown here is derived from an EMBL/GenBank/DDBJ whole genome shotgun (WGS) entry which is preliminary data.</text>
</comment>
<dbReference type="InterPro" id="IPR018247">
    <property type="entry name" value="EF_Hand_1_Ca_BS"/>
</dbReference>
<dbReference type="GO" id="GO:0005262">
    <property type="term" value="F:calcium channel activity"/>
    <property type="evidence" value="ECO:0007669"/>
    <property type="project" value="TreeGrafter"/>
</dbReference>
<dbReference type="Pfam" id="PF08016">
    <property type="entry name" value="PKD_channel"/>
    <property type="match status" value="1"/>
</dbReference>
<comment type="subcellular location">
    <subcellularLocation>
        <location evidence="1">Membrane</location>
        <topology evidence="1">Multi-pass membrane protein</topology>
    </subcellularLocation>
</comment>
<evidence type="ECO:0000256" key="6">
    <source>
        <dbReference type="SAM" id="Phobius"/>
    </source>
</evidence>
<feature type="transmembrane region" description="Helical" evidence="6">
    <location>
        <begin position="257"/>
        <end position="274"/>
    </location>
</feature>
<evidence type="ECO:0000259" key="7">
    <source>
        <dbReference type="Pfam" id="PF08016"/>
    </source>
</evidence>
<keyword evidence="5 6" id="KW-0472">Membrane</keyword>
<name>A0AAE0YJG9_9GAST</name>
<evidence type="ECO:0008006" key="11">
    <source>
        <dbReference type="Google" id="ProtNLM"/>
    </source>
</evidence>
<evidence type="ECO:0000256" key="3">
    <source>
        <dbReference type="ARBA" id="ARBA00022692"/>
    </source>
</evidence>
<dbReference type="InterPro" id="IPR013122">
    <property type="entry name" value="PKD1_2_channel"/>
</dbReference>
<comment type="similarity">
    <text evidence="2">Belongs to the polycystin family.</text>
</comment>
<dbReference type="Pfam" id="PF20519">
    <property type="entry name" value="Polycystin_dom"/>
    <property type="match status" value="1"/>
</dbReference>
<keyword evidence="10" id="KW-1185">Reference proteome</keyword>
<evidence type="ECO:0000313" key="9">
    <source>
        <dbReference type="EMBL" id="KAK3748110.1"/>
    </source>
</evidence>
<dbReference type="AlphaFoldDB" id="A0AAE0YJG9"/>
<dbReference type="EMBL" id="JAWDGP010006047">
    <property type="protein sequence ID" value="KAK3748110.1"/>
    <property type="molecule type" value="Genomic_DNA"/>
</dbReference>
<evidence type="ECO:0000259" key="8">
    <source>
        <dbReference type="Pfam" id="PF20519"/>
    </source>
</evidence>
<sequence length="497" mass="57973">MWSFIEDKLMQGLKSFEYDIQVPKGTIPARTATTARAKGAHKITKGYMLISPIRLRQLRVRPFVASYGSEEYWACTFLPIAKIDEQRKCNFDFSADTMETRHFGDKWSRPGLMGMKNWYNYTTDGERKYSDLLNLPESGYESTLFHNDKASQTILTDMKTSDWIDENTRHIVIDFSLVNLQAHIMSTYRIVFDYRRSALFWHTKSYHFSFERSGDTVIYMMLAFIFFWSLSAQNIFKEAQTLYRVGILAFLQRLYTYIELLKVLLAILQGYVYIEKRISIGKLLKLISLSYADRDHSQFVDFSEVAMLDHIFIVTGGALTCVCVFQIFDMLRMIRRIRSFIKMVLSTMSVFYYPVMMGGGFALLSTLLFGNTSTDFSTLTHSYLTVNQYLIKPPAIYHRLTDNHSYLGPAFVVVLGFSTIFIIVNFFIVFLNEAYSTIKKQMRLDLYKIQDKTKMEYLYDFLGIQINKASEEEDKRLMQITAVDRSLLAFIKRLRAM</sequence>
<feature type="transmembrane region" description="Helical" evidence="6">
    <location>
        <begin position="351"/>
        <end position="370"/>
    </location>
</feature>
<keyword evidence="3 6" id="KW-0812">Transmembrane</keyword>
<dbReference type="GO" id="GO:0016020">
    <property type="term" value="C:membrane"/>
    <property type="evidence" value="ECO:0007669"/>
    <property type="project" value="UniProtKB-SubCell"/>
</dbReference>
<gene>
    <name evidence="9" type="ORF">RRG08_040591</name>
</gene>